<dbReference type="PATRIC" id="fig|1614.7.peg.447"/>
<feature type="transmembrane region" description="Helical" evidence="8">
    <location>
        <begin position="328"/>
        <end position="352"/>
    </location>
</feature>
<dbReference type="Proteomes" id="UP000031397">
    <property type="component" value="Unassembled WGS sequence"/>
</dbReference>
<feature type="transmembrane region" description="Helical" evidence="8">
    <location>
        <begin position="423"/>
        <end position="445"/>
    </location>
</feature>
<feature type="transmembrane region" description="Helical" evidence="8">
    <location>
        <begin position="398"/>
        <end position="417"/>
    </location>
</feature>
<dbReference type="GeneID" id="74913144"/>
<gene>
    <name evidence="9" type="ORF">LfDm3_0459</name>
</gene>
<dbReference type="OrthoDB" id="9787279at2"/>
<protein>
    <submittedName>
        <fullName evidence="9">Cytosine/purine/uracil/thiamine/allantoin permease family protein</fullName>
    </submittedName>
</protein>
<dbReference type="EMBL" id="JOJZ01000010">
    <property type="protein sequence ID" value="KID42054.1"/>
    <property type="molecule type" value="Genomic_DNA"/>
</dbReference>
<dbReference type="InterPro" id="IPR001248">
    <property type="entry name" value="Pur-cyt_permease"/>
</dbReference>
<feature type="transmembrane region" description="Helical" evidence="8">
    <location>
        <begin position="207"/>
        <end position="223"/>
    </location>
</feature>
<comment type="subcellular location">
    <subcellularLocation>
        <location evidence="1">Membrane</location>
        <topology evidence="1">Multi-pass membrane protein</topology>
    </subcellularLocation>
</comment>
<dbReference type="InterPro" id="IPR030191">
    <property type="entry name" value="CodB"/>
</dbReference>
<evidence type="ECO:0000313" key="10">
    <source>
        <dbReference type="Proteomes" id="UP000031397"/>
    </source>
</evidence>
<keyword evidence="3 7" id="KW-0813">Transport</keyword>
<evidence type="ECO:0000313" key="9">
    <source>
        <dbReference type="EMBL" id="KID42054.1"/>
    </source>
</evidence>
<organism evidence="9 10">
    <name type="scientific">Fructilactobacillus fructivorans</name>
    <dbReference type="NCBI Taxonomy" id="1614"/>
    <lineage>
        <taxon>Bacteria</taxon>
        <taxon>Bacillati</taxon>
        <taxon>Bacillota</taxon>
        <taxon>Bacilli</taxon>
        <taxon>Lactobacillales</taxon>
        <taxon>Lactobacillaceae</taxon>
        <taxon>Fructilactobacillus</taxon>
    </lineage>
</organism>
<evidence type="ECO:0000256" key="2">
    <source>
        <dbReference type="ARBA" id="ARBA00008974"/>
    </source>
</evidence>
<proteinExistence type="inferred from homology"/>
<feature type="transmembrane region" description="Helical" evidence="8">
    <location>
        <begin position="358"/>
        <end position="377"/>
    </location>
</feature>
<dbReference type="Gene3D" id="1.10.4160.10">
    <property type="entry name" value="Hydantoin permease"/>
    <property type="match status" value="1"/>
</dbReference>
<comment type="caution">
    <text evidence="9">The sequence shown here is derived from an EMBL/GenBank/DDBJ whole genome shotgun (WGS) entry which is preliminary data.</text>
</comment>
<evidence type="ECO:0000256" key="7">
    <source>
        <dbReference type="PIRNR" id="PIRNR002744"/>
    </source>
</evidence>
<dbReference type="GO" id="GO:0005886">
    <property type="term" value="C:plasma membrane"/>
    <property type="evidence" value="ECO:0007669"/>
    <property type="project" value="TreeGrafter"/>
</dbReference>
<keyword evidence="5 8" id="KW-1133">Transmembrane helix</keyword>
<keyword evidence="10" id="KW-1185">Reference proteome</keyword>
<evidence type="ECO:0000256" key="4">
    <source>
        <dbReference type="ARBA" id="ARBA00022692"/>
    </source>
</evidence>
<feature type="transmembrane region" description="Helical" evidence="8">
    <location>
        <begin position="244"/>
        <end position="267"/>
    </location>
</feature>
<dbReference type="PIRSF" id="PIRSF002744">
    <property type="entry name" value="Pur-cyt_permease"/>
    <property type="match status" value="1"/>
</dbReference>
<dbReference type="AlphaFoldDB" id="A0A0C1M6W3"/>
<comment type="similarity">
    <text evidence="2 7">Belongs to the purine-cytosine permease (2.A.39) family.</text>
</comment>
<feature type="transmembrane region" description="Helical" evidence="8">
    <location>
        <begin position="99"/>
        <end position="124"/>
    </location>
</feature>
<dbReference type="PANTHER" id="PTHR30569:SF0">
    <property type="entry name" value="CYTOSINE PERMEASE"/>
    <property type="match status" value="1"/>
</dbReference>
<evidence type="ECO:0000256" key="1">
    <source>
        <dbReference type="ARBA" id="ARBA00004141"/>
    </source>
</evidence>
<dbReference type="RefSeq" id="WP_039143829.1">
    <property type="nucleotide sequence ID" value="NZ_JOJZ01000010.1"/>
</dbReference>
<evidence type="ECO:0000256" key="8">
    <source>
        <dbReference type="SAM" id="Phobius"/>
    </source>
</evidence>
<keyword evidence="4 8" id="KW-0812">Transmembrane</keyword>
<dbReference type="Pfam" id="PF02133">
    <property type="entry name" value="Transp_cyt_pur"/>
    <property type="match status" value="1"/>
</dbReference>
<feature type="transmembrane region" description="Helical" evidence="8">
    <location>
        <begin position="38"/>
        <end position="67"/>
    </location>
</feature>
<dbReference type="InterPro" id="IPR026030">
    <property type="entry name" value="Pur-cyt_permease_Fcy2/21/22"/>
</dbReference>
<keyword evidence="6 7" id="KW-0472">Membrane</keyword>
<name>A0A0C1M6W3_9LACO</name>
<evidence type="ECO:0000256" key="6">
    <source>
        <dbReference type="ARBA" id="ARBA00023136"/>
    </source>
</evidence>
<sequence length="454" mass="49310">MAQDNKYEIHPIPMGERNMGYWDMFANWFGANANNGTWFIGGIIAACGLWGGFSALVLASVVSYLFLSLIGYEGYQTGLSTTTLSRATFGIRGSIIPSIINLVMFMGWTAVNTFIAATSLSYIFNTFFGWPIFGKPGGTFGLVIGILIMSILHILSVIAGQRSIRVIERVGIILVIIFVIWEAIAVFKDVSLSQLSHWVVPKKDQMPFGAAIDSLAAFNLAWVTSGADFTRFTNKKKVSTSAPFWGALLGAVSFASIGLCTTISIAITSGVYDPNNSDPSTVANKLGLGIIAMIVIVLTSMTANAVNLQAAGSALTNMNHKITLKHSLLIVTIVAMALTFIPLLSGSFLSAFTAFLDYIGMFLGPIISIMLVDYFLLNDRDYNLSSFGDPKGEFWYSHGVNWFAFGLWVLGVLLYLALKNVSIIKNTIGATFIVMGIIAILYYMIGRISERRGN</sequence>
<reference evidence="9 10" key="1">
    <citation type="submission" date="2014-06" db="EMBL/GenBank/DDBJ databases">
        <title>Functional and comparative genomic analyses of the Drosophila gut microbiota identify candidate symbiosis factors.</title>
        <authorList>
            <person name="Newell P.D."/>
            <person name="Chaston J.M."/>
            <person name="Douglas A.E."/>
        </authorList>
    </citation>
    <scope>NUCLEOTIDE SEQUENCE [LARGE SCALE GENOMIC DNA]</scope>
    <source>
        <strain evidence="9 10">DmCS_002</strain>
    </source>
</reference>
<evidence type="ECO:0000256" key="3">
    <source>
        <dbReference type="ARBA" id="ARBA00022448"/>
    </source>
</evidence>
<accession>A0A0C1M6W3</accession>
<feature type="transmembrane region" description="Helical" evidence="8">
    <location>
        <begin position="170"/>
        <end position="187"/>
    </location>
</feature>
<feature type="transmembrane region" description="Helical" evidence="8">
    <location>
        <begin position="287"/>
        <end position="307"/>
    </location>
</feature>
<feature type="transmembrane region" description="Helical" evidence="8">
    <location>
        <begin position="136"/>
        <end position="158"/>
    </location>
</feature>
<dbReference type="GO" id="GO:0015209">
    <property type="term" value="F:cytosine transmembrane transporter activity"/>
    <property type="evidence" value="ECO:0007669"/>
    <property type="project" value="InterPro"/>
</dbReference>
<evidence type="ECO:0000256" key="5">
    <source>
        <dbReference type="ARBA" id="ARBA00022989"/>
    </source>
</evidence>
<dbReference type="PANTHER" id="PTHR30569">
    <property type="entry name" value="CYTOSINE TRANSPORTER CODB"/>
    <property type="match status" value="1"/>
</dbReference>